<dbReference type="GO" id="GO:0000977">
    <property type="term" value="F:RNA polymerase II transcription regulatory region sequence-specific DNA binding"/>
    <property type="evidence" value="ECO:0007669"/>
    <property type="project" value="TreeGrafter"/>
</dbReference>
<dbReference type="CTD" id="31252355"/>
<dbReference type="AlphaFoldDB" id="A0A1S0UD21"/>
<evidence type="ECO:0000256" key="7">
    <source>
        <dbReference type="ARBA" id="ARBA00023163"/>
    </source>
</evidence>
<dbReference type="FunFam" id="3.30.160.60:FF:000848">
    <property type="entry name" value="Zinc finger protein 35"/>
    <property type="match status" value="1"/>
</dbReference>
<protein>
    <submittedName>
        <fullName evidence="11">Zinc finger protein</fullName>
    </submittedName>
</protein>
<dbReference type="GO" id="GO:0000981">
    <property type="term" value="F:DNA-binding transcription factor activity, RNA polymerase II-specific"/>
    <property type="evidence" value="ECO:0007669"/>
    <property type="project" value="TreeGrafter"/>
</dbReference>
<dbReference type="PANTHER" id="PTHR14196:SF0">
    <property type="entry name" value="PROTEIN BOWEL"/>
    <property type="match status" value="1"/>
</dbReference>
<dbReference type="InParanoid" id="A0A1S0UD21"/>
<keyword evidence="3" id="KW-0677">Repeat</keyword>
<dbReference type="EMBL" id="JH716203">
    <property type="protein sequence ID" value="EJD73316.1"/>
    <property type="molecule type" value="Genomic_DNA"/>
</dbReference>
<dbReference type="InterPro" id="IPR013087">
    <property type="entry name" value="Znf_C2H2_type"/>
</dbReference>
<keyword evidence="6" id="KW-0805">Transcription regulation</keyword>
<dbReference type="SMART" id="SM00355">
    <property type="entry name" value="ZnF_C2H2"/>
    <property type="match status" value="1"/>
</dbReference>
<dbReference type="InterPro" id="IPR036236">
    <property type="entry name" value="Znf_C2H2_sf"/>
</dbReference>
<evidence type="ECO:0000256" key="4">
    <source>
        <dbReference type="ARBA" id="ARBA00022771"/>
    </source>
</evidence>
<evidence type="ECO:0000256" key="5">
    <source>
        <dbReference type="ARBA" id="ARBA00022833"/>
    </source>
</evidence>
<dbReference type="GeneID" id="31252355"/>
<keyword evidence="5" id="KW-0862">Zinc</keyword>
<keyword evidence="2" id="KW-0479">Metal-binding</keyword>
<evidence type="ECO:0000256" key="3">
    <source>
        <dbReference type="ARBA" id="ARBA00022737"/>
    </source>
</evidence>
<gene>
    <name evidence="11" type="ORF">LOAG_19262</name>
</gene>
<evidence type="ECO:0000256" key="9">
    <source>
        <dbReference type="PROSITE-ProRule" id="PRU00042"/>
    </source>
</evidence>
<dbReference type="GO" id="GO:0005634">
    <property type="term" value="C:nucleus"/>
    <property type="evidence" value="ECO:0007669"/>
    <property type="project" value="UniProtKB-SubCell"/>
</dbReference>
<evidence type="ECO:0000256" key="1">
    <source>
        <dbReference type="ARBA" id="ARBA00004123"/>
    </source>
</evidence>
<sequence length="61" mass="7024">MKGLTQMRTCSNAIYAKKIHSKSVLVVHKRTHTGEKPFKCDICEKNFTQKGSLLVHRRTHT</sequence>
<evidence type="ECO:0000256" key="2">
    <source>
        <dbReference type="ARBA" id="ARBA00022723"/>
    </source>
</evidence>
<evidence type="ECO:0000259" key="10">
    <source>
        <dbReference type="PROSITE" id="PS50157"/>
    </source>
</evidence>
<dbReference type="KEGG" id="loa:LOAG_19262"/>
<name>A0A1S0UD21_LOALO</name>
<keyword evidence="7" id="KW-0804">Transcription</keyword>
<dbReference type="PROSITE" id="PS50157">
    <property type="entry name" value="ZINC_FINGER_C2H2_2"/>
    <property type="match status" value="2"/>
</dbReference>
<dbReference type="InterPro" id="IPR050717">
    <property type="entry name" value="C2H2-ZF_Transcription_Reg"/>
</dbReference>
<keyword evidence="8" id="KW-0539">Nucleus</keyword>
<dbReference type="Pfam" id="PF00096">
    <property type="entry name" value="zf-C2H2"/>
    <property type="match status" value="1"/>
</dbReference>
<organism evidence="11">
    <name type="scientific">Loa loa</name>
    <name type="common">Eye worm</name>
    <name type="synonym">Filaria loa</name>
    <dbReference type="NCBI Taxonomy" id="7209"/>
    <lineage>
        <taxon>Eukaryota</taxon>
        <taxon>Metazoa</taxon>
        <taxon>Ecdysozoa</taxon>
        <taxon>Nematoda</taxon>
        <taxon>Chromadorea</taxon>
        <taxon>Rhabditida</taxon>
        <taxon>Spirurina</taxon>
        <taxon>Spiruromorpha</taxon>
        <taxon>Filarioidea</taxon>
        <taxon>Onchocercidae</taxon>
        <taxon>Loa</taxon>
    </lineage>
</organism>
<dbReference type="PROSITE" id="PS00028">
    <property type="entry name" value="ZINC_FINGER_C2H2_1"/>
    <property type="match status" value="1"/>
</dbReference>
<evidence type="ECO:0000256" key="6">
    <source>
        <dbReference type="ARBA" id="ARBA00023015"/>
    </source>
</evidence>
<dbReference type="GO" id="GO:0008270">
    <property type="term" value="F:zinc ion binding"/>
    <property type="evidence" value="ECO:0007669"/>
    <property type="project" value="UniProtKB-KW"/>
</dbReference>
<dbReference type="RefSeq" id="XP_020304278.1">
    <property type="nucleotide sequence ID" value="XM_020451914.1"/>
</dbReference>
<evidence type="ECO:0000256" key="8">
    <source>
        <dbReference type="ARBA" id="ARBA00023242"/>
    </source>
</evidence>
<feature type="domain" description="C2H2-type" evidence="10">
    <location>
        <begin position="8"/>
        <end position="37"/>
    </location>
</feature>
<comment type="subcellular location">
    <subcellularLocation>
        <location evidence="1">Nucleus</location>
    </subcellularLocation>
</comment>
<dbReference type="SUPFAM" id="SSF57667">
    <property type="entry name" value="beta-beta-alpha zinc fingers"/>
    <property type="match status" value="1"/>
</dbReference>
<keyword evidence="4 9" id="KW-0863">Zinc-finger</keyword>
<dbReference type="PANTHER" id="PTHR14196">
    <property type="entry name" value="ODD-SKIPPED - RELATED"/>
    <property type="match status" value="1"/>
</dbReference>
<dbReference type="Gene3D" id="3.30.160.60">
    <property type="entry name" value="Classic Zinc Finger"/>
    <property type="match status" value="2"/>
</dbReference>
<reference evidence="11" key="1">
    <citation type="submission" date="2012-04" db="EMBL/GenBank/DDBJ databases">
        <title>The Genome Sequence of Loa loa.</title>
        <authorList>
            <consortium name="The Broad Institute Genome Sequencing Platform"/>
            <consortium name="Broad Institute Genome Sequencing Center for Infectious Disease"/>
            <person name="Nutman T.B."/>
            <person name="Fink D.L."/>
            <person name="Russ C."/>
            <person name="Young S."/>
            <person name="Zeng Q."/>
            <person name="Gargeya S."/>
            <person name="Alvarado L."/>
            <person name="Berlin A."/>
            <person name="Chapman S.B."/>
            <person name="Chen Z."/>
            <person name="Freedman E."/>
            <person name="Gellesch M."/>
            <person name="Goldberg J."/>
            <person name="Griggs A."/>
            <person name="Gujja S."/>
            <person name="Heilman E.R."/>
            <person name="Heiman D."/>
            <person name="Howarth C."/>
            <person name="Mehta T."/>
            <person name="Neiman D."/>
            <person name="Pearson M."/>
            <person name="Roberts A."/>
            <person name="Saif S."/>
            <person name="Shea T."/>
            <person name="Shenoy N."/>
            <person name="Sisk P."/>
            <person name="Stolte C."/>
            <person name="Sykes S."/>
            <person name="White J."/>
            <person name="Yandava C."/>
            <person name="Haas B."/>
            <person name="Henn M.R."/>
            <person name="Nusbaum C."/>
            <person name="Birren B."/>
        </authorList>
    </citation>
    <scope>NUCLEOTIDE SEQUENCE [LARGE SCALE GENOMIC DNA]</scope>
</reference>
<feature type="non-terminal residue" evidence="11">
    <location>
        <position position="61"/>
    </location>
</feature>
<dbReference type="OrthoDB" id="40579at2759"/>
<feature type="domain" description="C2H2-type" evidence="10">
    <location>
        <begin position="38"/>
        <end position="61"/>
    </location>
</feature>
<proteinExistence type="predicted"/>
<accession>A0A1S0UD21</accession>
<evidence type="ECO:0000313" key="11">
    <source>
        <dbReference type="EMBL" id="EJD73316.1"/>
    </source>
</evidence>